<gene>
    <name evidence="2" type="ORF">PAL_GLEAN10004064</name>
</gene>
<sequence length="143" mass="16126">METAGLPPHTPPWRLREQVFAGKWNGRNPVPDSKICRKSLARVEENPGRKNMAGWSREKCRYSPPPTPLRRDAGDGPSRWVGVPGERSTNRCSFGPCWKSCRCKSRAVFSLKRIYLESPSGTNLSVVGLPVLHRTSRNQRVTK</sequence>
<reference evidence="3" key="1">
    <citation type="journal article" date="2013" name="Science">
        <title>Comparative analysis of bat genomes provides insight into the evolution of flight and immunity.</title>
        <authorList>
            <person name="Zhang G."/>
            <person name="Cowled C."/>
            <person name="Shi Z."/>
            <person name="Huang Z."/>
            <person name="Bishop-Lilly K.A."/>
            <person name="Fang X."/>
            <person name="Wynne J.W."/>
            <person name="Xiong Z."/>
            <person name="Baker M.L."/>
            <person name="Zhao W."/>
            <person name="Tachedjian M."/>
            <person name="Zhu Y."/>
            <person name="Zhou P."/>
            <person name="Jiang X."/>
            <person name="Ng J."/>
            <person name="Yang L."/>
            <person name="Wu L."/>
            <person name="Xiao J."/>
            <person name="Feng Y."/>
            <person name="Chen Y."/>
            <person name="Sun X."/>
            <person name="Zhang Y."/>
            <person name="Marsh G.A."/>
            <person name="Crameri G."/>
            <person name="Broder C.C."/>
            <person name="Frey K.G."/>
            <person name="Wang L.F."/>
            <person name="Wang J."/>
        </authorList>
    </citation>
    <scope>NUCLEOTIDE SEQUENCE [LARGE SCALE GENOMIC DNA]</scope>
</reference>
<name>L5KPF7_PTEAL</name>
<dbReference type="EMBL" id="KB030659">
    <property type="protein sequence ID" value="ELK12786.1"/>
    <property type="molecule type" value="Genomic_DNA"/>
</dbReference>
<evidence type="ECO:0000256" key="1">
    <source>
        <dbReference type="SAM" id="MobiDB-lite"/>
    </source>
</evidence>
<dbReference type="AlphaFoldDB" id="L5KPF7"/>
<evidence type="ECO:0000313" key="2">
    <source>
        <dbReference type="EMBL" id="ELK12786.1"/>
    </source>
</evidence>
<organism evidence="2 3">
    <name type="scientific">Pteropus alecto</name>
    <name type="common">Black flying fox</name>
    <dbReference type="NCBI Taxonomy" id="9402"/>
    <lineage>
        <taxon>Eukaryota</taxon>
        <taxon>Metazoa</taxon>
        <taxon>Chordata</taxon>
        <taxon>Craniata</taxon>
        <taxon>Vertebrata</taxon>
        <taxon>Euteleostomi</taxon>
        <taxon>Mammalia</taxon>
        <taxon>Eutheria</taxon>
        <taxon>Laurasiatheria</taxon>
        <taxon>Chiroptera</taxon>
        <taxon>Yinpterochiroptera</taxon>
        <taxon>Pteropodoidea</taxon>
        <taxon>Pteropodidae</taxon>
        <taxon>Pteropodinae</taxon>
        <taxon>Pteropus</taxon>
    </lineage>
</organism>
<accession>L5KPF7</accession>
<evidence type="ECO:0000313" key="3">
    <source>
        <dbReference type="Proteomes" id="UP000010552"/>
    </source>
</evidence>
<keyword evidence="3" id="KW-1185">Reference proteome</keyword>
<dbReference type="Proteomes" id="UP000010552">
    <property type="component" value="Unassembled WGS sequence"/>
</dbReference>
<protein>
    <submittedName>
        <fullName evidence="2">Uncharacterized protein</fullName>
    </submittedName>
</protein>
<feature type="region of interest" description="Disordered" evidence="1">
    <location>
        <begin position="46"/>
        <end position="87"/>
    </location>
</feature>
<dbReference type="InParanoid" id="L5KPF7"/>
<proteinExistence type="predicted"/>